<comment type="caution">
    <text evidence="8">The sequence shown here is derived from an EMBL/GenBank/DDBJ whole genome shotgun (WGS) entry which is preliminary data.</text>
</comment>
<evidence type="ECO:0000313" key="8">
    <source>
        <dbReference type="EMBL" id="KAJ4463623.1"/>
    </source>
</evidence>
<evidence type="ECO:0000313" key="9">
    <source>
        <dbReference type="Proteomes" id="UP001150217"/>
    </source>
</evidence>
<comment type="cofactor">
    <cofactor evidence="1">
        <name>heme</name>
        <dbReference type="ChEBI" id="CHEBI:30413"/>
    </cofactor>
</comment>
<keyword evidence="4" id="KW-0479">Metal-binding</keyword>
<evidence type="ECO:0000256" key="1">
    <source>
        <dbReference type="ARBA" id="ARBA00001971"/>
    </source>
</evidence>
<keyword evidence="3" id="KW-0349">Heme</keyword>
<dbReference type="InterPro" id="IPR002403">
    <property type="entry name" value="Cyt_P450_E_grp-IV"/>
</dbReference>
<dbReference type="InterPro" id="IPR036396">
    <property type="entry name" value="Cyt_P450_sf"/>
</dbReference>
<accession>A0ABQ8V0E7</accession>
<dbReference type="Pfam" id="PF00067">
    <property type="entry name" value="p450"/>
    <property type="match status" value="1"/>
</dbReference>
<gene>
    <name evidence="8" type="ORF">C8R41DRAFT_726548</name>
</gene>
<evidence type="ECO:0000256" key="4">
    <source>
        <dbReference type="ARBA" id="ARBA00022723"/>
    </source>
</evidence>
<dbReference type="PRINTS" id="PR00465">
    <property type="entry name" value="EP450IV"/>
</dbReference>
<keyword evidence="6" id="KW-0408">Iron</keyword>
<dbReference type="PANTHER" id="PTHR46300:SF5">
    <property type="entry name" value="CYTOCHROME P450"/>
    <property type="match status" value="1"/>
</dbReference>
<evidence type="ECO:0000256" key="7">
    <source>
        <dbReference type="ARBA" id="ARBA00023033"/>
    </source>
</evidence>
<keyword evidence="7" id="KW-0503">Monooxygenase</keyword>
<protein>
    <submittedName>
        <fullName evidence="8">Cytochrome P450</fullName>
    </submittedName>
</protein>
<dbReference type="EMBL" id="JANVFT010000156">
    <property type="protein sequence ID" value="KAJ4463623.1"/>
    <property type="molecule type" value="Genomic_DNA"/>
</dbReference>
<dbReference type="PANTHER" id="PTHR46300">
    <property type="entry name" value="P450, PUTATIVE (EUROFUNG)-RELATED-RELATED"/>
    <property type="match status" value="1"/>
</dbReference>
<dbReference type="Gene3D" id="1.10.630.10">
    <property type="entry name" value="Cytochrome P450"/>
    <property type="match status" value="1"/>
</dbReference>
<keyword evidence="5" id="KW-0560">Oxidoreductase</keyword>
<dbReference type="InterPro" id="IPR001128">
    <property type="entry name" value="Cyt_P450"/>
</dbReference>
<reference evidence="8" key="1">
    <citation type="submission" date="2022-08" db="EMBL/GenBank/DDBJ databases">
        <title>A Global Phylogenomic Analysis of the Shiitake Genus Lentinula.</title>
        <authorList>
            <consortium name="DOE Joint Genome Institute"/>
            <person name="Sierra-Patev S."/>
            <person name="Min B."/>
            <person name="Naranjo-Ortiz M."/>
            <person name="Looney B."/>
            <person name="Konkel Z."/>
            <person name="Slot J.C."/>
            <person name="Sakamoto Y."/>
            <person name="Steenwyk J.L."/>
            <person name="Rokas A."/>
            <person name="Carro J."/>
            <person name="Camarero S."/>
            <person name="Ferreira P."/>
            <person name="Molpeceres G."/>
            <person name="Ruiz-Duenas F.J."/>
            <person name="Serrano A."/>
            <person name="Henrissat B."/>
            <person name="Drula E."/>
            <person name="Hughes K.W."/>
            <person name="Mata J.L."/>
            <person name="Ishikawa N.K."/>
            <person name="Vargas-Isla R."/>
            <person name="Ushijima S."/>
            <person name="Smith C.A."/>
            <person name="Ahrendt S."/>
            <person name="Andreopoulos W."/>
            <person name="He G."/>
            <person name="Labutti K."/>
            <person name="Lipzen A."/>
            <person name="Ng V."/>
            <person name="Riley R."/>
            <person name="Sandor L."/>
            <person name="Barry K."/>
            <person name="Martinez A.T."/>
            <person name="Xiao Y."/>
            <person name="Gibbons J.G."/>
            <person name="Terashima K."/>
            <person name="Grigoriev I.V."/>
            <person name="Hibbett D.S."/>
        </authorList>
    </citation>
    <scope>NUCLEOTIDE SEQUENCE</scope>
    <source>
        <strain evidence="8">RHP3577 ss4</strain>
    </source>
</reference>
<name>A0ABQ8V0E7_9AGAR</name>
<dbReference type="Proteomes" id="UP001150217">
    <property type="component" value="Unassembled WGS sequence"/>
</dbReference>
<comment type="similarity">
    <text evidence="2">Belongs to the cytochrome P450 family.</text>
</comment>
<evidence type="ECO:0000256" key="3">
    <source>
        <dbReference type="ARBA" id="ARBA00022617"/>
    </source>
</evidence>
<dbReference type="SUPFAM" id="SSF48264">
    <property type="entry name" value="Cytochrome P450"/>
    <property type="match status" value="1"/>
</dbReference>
<evidence type="ECO:0000256" key="6">
    <source>
        <dbReference type="ARBA" id="ARBA00023004"/>
    </source>
</evidence>
<organism evidence="8 9">
    <name type="scientific">Lentinula lateritia</name>
    <dbReference type="NCBI Taxonomy" id="40482"/>
    <lineage>
        <taxon>Eukaryota</taxon>
        <taxon>Fungi</taxon>
        <taxon>Dikarya</taxon>
        <taxon>Basidiomycota</taxon>
        <taxon>Agaricomycotina</taxon>
        <taxon>Agaricomycetes</taxon>
        <taxon>Agaricomycetidae</taxon>
        <taxon>Agaricales</taxon>
        <taxon>Marasmiineae</taxon>
        <taxon>Omphalotaceae</taxon>
        <taxon>Lentinula</taxon>
    </lineage>
</organism>
<feature type="non-terminal residue" evidence="8">
    <location>
        <position position="74"/>
    </location>
</feature>
<keyword evidence="9" id="KW-1185">Reference proteome</keyword>
<evidence type="ECO:0000256" key="5">
    <source>
        <dbReference type="ARBA" id="ARBA00023002"/>
    </source>
</evidence>
<proteinExistence type="inferred from homology"/>
<evidence type="ECO:0000256" key="2">
    <source>
        <dbReference type="ARBA" id="ARBA00010617"/>
    </source>
</evidence>
<sequence length="74" mass="8524">MNRDPDVYTEPDRFLPERYSDFPMGPFESINNIYTFGFGRRVCTGRHMAENTIWLMIASVLATFTLGKAKDEKG</sequence>
<dbReference type="InterPro" id="IPR050364">
    <property type="entry name" value="Cytochrome_P450_fung"/>
</dbReference>